<evidence type="ECO:0000313" key="2">
    <source>
        <dbReference type="EMBL" id="EWM23336.1"/>
    </source>
</evidence>
<gene>
    <name evidence="2" type="ORF">Naga_100053g7</name>
</gene>
<dbReference type="AlphaFoldDB" id="W7TS25"/>
<proteinExistence type="predicted"/>
<evidence type="ECO:0000313" key="3">
    <source>
        <dbReference type="Proteomes" id="UP000019335"/>
    </source>
</evidence>
<protein>
    <submittedName>
        <fullName evidence="2">Uncharacterized protein</fullName>
    </submittedName>
</protein>
<dbReference type="Proteomes" id="UP000019335">
    <property type="component" value="Chromosome 17"/>
</dbReference>
<accession>W7TS25</accession>
<comment type="caution">
    <text evidence="2">The sequence shown here is derived from an EMBL/GenBank/DDBJ whole genome shotgun (WGS) entry which is preliminary data.</text>
</comment>
<organism evidence="2 3">
    <name type="scientific">Nannochloropsis gaditana</name>
    <dbReference type="NCBI Taxonomy" id="72520"/>
    <lineage>
        <taxon>Eukaryota</taxon>
        <taxon>Sar</taxon>
        <taxon>Stramenopiles</taxon>
        <taxon>Ochrophyta</taxon>
        <taxon>Eustigmatophyceae</taxon>
        <taxon>Eustigmatales</taxon>
        <taxon>Monodopsidaceae</taxon>
        <taxon>Nannochloropsis</taxon>
    </lineage>
</organism>
<feature type="region of interest" description="Disordered" evidence="1">
    <location>
        <begin position="41"/>
        <end position="148"/>
    </location>
</feature>
<feature type="compositionally biased region" description="Polar residues" evidence="1">
    <location>
        <begin position="93"/>
        <end position="103"/>
    </location>
</feature>
<dbReference type="OrthoDB" id="10512038at2759"/>
<feature type="compositionally biased region" description="Basic and acidic residues" evidence="1">
    <location>
        <begin position="139"/>
        <end position="148"/>
    </location>
</feature>
<dbReference type="EMBL" id="AZIL01001690">
    <property type="protein sequence ID" value="EWM23336.1"/>
    <property type="molecule type" value="Genomic_DNA"/>
</dbReference>
<evidence type="ECO:0000256" key="1">
    <source>
        <dbReference type="SAM" id="MobiDB-lite"/>
    </source>
</evidence>
<sequence>MLRVEGSILETKRTGDLRLSPHFGFVELWDRVRVTGFAGAGRSSAGQVEKCEMEVKGGRTPPSPRGITRRLRPQSWTSRSHLRWRRGGRAKTRGNSGPRSSTWRAGRAGGPWRHAGRPRRREDANKWGKGGGSDGSDWSLERGRSTWG</sequence>
<name>W7TS25_9STRA</name>
<reference evidence="2 3" key="1">
    <citation type="journal article" date="2014" name="Mol. Plant">
        <title>Chromosome Scale Genome Assembly and Transcriptome Profiling of Nannochloropsis gaditana in Nitrogen Depletion.</title>
        <authorList>
            <person name="Corteggiani Carpinelli E."/>
            <person name="Telatin A."/>
            <person name="Vitulo N."/>
            <person name="Forcato C."/>
            <person name="D'Angelo M."/>
            <person name="Schiavon R."/>
            <person name="Vezzi A."/>
            <person name="Giacometti G.M."/>
            <person name="Morosinotto T."/>
            <person name="Valle G."/>
        </authorList>
    </citation>
    <scope>NUCLEOTIDE SEQUENCE [LARGE SCALE GENOMIC DNA]</scope>
    <source>
        <strain evidence="2 3">B-31</strain>
    </source>
</reference>
<keyword evidence="3" id="KW-1185">Reference proteome</keyword>
<feature type="compositionally biased region" description="Basic residues" evidence="1">
    <location>
        <begin position="80"/>
        <end position="92"/>
    </location>
</feature>